<dbReference type="EC" id="3.6.1.-" evidence="6"/>
<comment type="function">
    <text evidence="6">Decapping enzyme for NAD-capped RNAs: specifically hydrolyzes the nicotinamide adenine dinucleotide (NAD) cap from a subset of RNAs by removing the entire NAD moiety from the 5'-end of an NAD-capped RNA.</text>
</comment>
<dbReference type="InterPro" id="IPR039039">
    <property type="entry name" value="RAI1-like_fam"/>
</dbReference>
<comment type="catalytic activity">
    <reaction evidence="4">
        <text>a 5'-end triphospho-ribonucleoside in mRNA + H2O = a 5'-end phospho-ribonucleoside in mRNA + diphosphate + H(+)</text>
        <dbReference type="Rhea" id="RHEA:78683"/>
        <dbReference type="Rhea" id="RHEA-COMP:15692"/>
        <dbReference type="Rhea" id="RHEA-COMP:17164"/>
        <dbReference type="ChEBI" id="CHEBI:15377"/>
        <dbReference type="ChEBI" id="CHEBI:15378"/>
        <dbReference type="ChEBI" id="CHEBI:33019"/>
        <dbReference type="ChEBI" id="CHEBI:138282"/>
        <dbReference type="ChEBI" id="CHEBI:167618"/>
    </reaction>
    <physiologicalReaction direction="left-to-right" evidence="4">
        <dbReference type="Rhea" id="RHEA:78684"/>
    </physiologicalReaction>
</comment>
<evidence type="ECO:0000256" key="1">
    <source>
        <dbReference type="ARBA" id="ARBA00001968"/>
    </source>
</evidence>
<comment type="catalytic activity">
    <reaction evidence="5">
        <text>a 5'-end NAD(+)-phospho-ribonucleoside in mRNA + H2O = a 5'-end phospho-ribonucleoside in mRNA + NAD(+) + H(+)</text>
        <dbReference type="Rhea" id="RHEA:60880"/>
        <dbReference type="Rhea" id="RHEA-COMP:15692"/>
        <dbReference type="Rhea" id="RHEA-COMP:15698"/>
        <dbReference type="ChEBI" id="CHEBI:15377"/>
        <dbReference type="ChEBI" id="CHEBI:15378"/>
        <dbReference type="ChEBI" id="CHEBI:57540"/>
        <dbReference type="ChEBI" id="CHEBI:138282"/>
        <dbReference type="ChEBI" id="CHEBI:144029"/>
    </reaction>
    <physiologicalReaction direction="left-to-right" evidence="5">
        <dbReference type="Rhea" id="RHEA:60881"/>
    </physiologicalReaction>
</comment>
<organism evidence="8 9">
    <name type="scientific">Favolaschia claudopus</name>
    <dbReference type="NCBI Taxonomy" id="2862362"/>
    <lineage>
        <taxon>Eukaryota</taxon>
        <taxon>Fungi</taxon>
        <taxon>Dikarya</taxon>
        <taxon>Basidiomycota</taxon>
        <taxon>Agaricomycotina</taxon>
        <taxon>Agaricomycetes</taxon>
        <taxon>Agaricomycetidae</taxon>
        <taxon>Agaricales</taxon>
        <taxon>Marasmiineae</taxon>
        <taxon>Mycenaceae</taxon>
        <taxon>Favolaschia</taxon>
    </lineage>
</organism>
<evidence type="ECO:0000256" key="6">
    <source>
        <dbReference type="RuleBase" id="RU367113"/>
    </source>
</evidence>
<keyword evidence="9" id="KW-1185">Reference proteome</keyword>
<comment type="similarity">
    <text evidence="2 6">Belongs to the DXO/Dom3Z family.</text>
</comment>
<dbReference type="GO" id="GO:0034353">
    <property type="term" value="F:mRNA 5'-diphosphatase activity"/>
    <property type="evidence" value="ECO:0007669"/>
    <property type="project" value="TreeGrafter"/>
</dbReference>
<dbReference type="Pfam" id="PF08652">
    <property type="entry name" value="RAI1"/>
    <property type="match status" value="1"/>
</dbReference>
<gene>
    <name evidence="8" type="ORF">R3P38DRAFT_497044</name>
</gene>
<dbReference type="GO" id="GO:0110155">
    <property type="term" value="P:NAD-cap decapping"/>
    <property type="evidence" value="ECO:0007669"/>
    <property type="project" value="TreeGrafter"/>
</dbReference>
<comment type="catalytic activity">
    <reaction evidence="3">
        <text>a 5'-end (N(7)-methyl 5'-triphosphoguanosine)-ribonucleoside-ribonucleotide in mRNA + H2O = a (N(7)-methyl 5'-triphosphoguanosine)-nucleoside + a 5'-end phospho-ribonucleoside in mRNA + H(+)</text>
        <dbReference type="Rhea" id="RHEA:66928"/>
        <dbReference type="Rhea" id="RHEA-COMP:15692"/>
        <dbReference type="Rhea" id="RHEA-COMP:17313"/>
        <dbReference type="ChEBI" id="CHEBI:15377"/>
        <dbReference type="ChEBI" id="CHEBI:15378"/>
        <dbReference type="ChEBI" id="CHEBI:138282"/>
        <dbReference type="ChEBI" id="CHEBI:172876"/>
        <dbReference type="ChEBI" id="CHEBI:172877"/>
    </reaction>
    <physiologicalReaction direction="left-to-right" evidence="3">
        <dbReference type="Rhea" id="RHEA:66929"/>
    </physiologicalReaction>
</comment>
<evidence type="ECO:0000259" key="7">
    <source>
        <dbReference type="Pfam" id="PF08652"/>
    </source>
</evidence>
<dbReference type="GO" id="GO:0005634">
    <property type="term" value="C:nucleus"/>
    <property type="evidence" value="ECO:0007669"/>
    <property type="project" value="UniProtKB-SubCell"/>
</dbReference>
<comment type="subcellular location">
    <subcellularLocation>
        <location evidence="6">Nucleus</location>
    </subcellularLocation>
</comment>
<dbReference type="GO" id="GO:0005829">
    <property type="term" value="C:cytosol"/>
    <property type="evidence" value="ECO:0007669"/>
    <property type="project" value="TreeGrafter"/>
</dbReference>
<dbReference type="AlphaFoldDB" id="A0AAW0CKH2"/>
<dbReference type="GO" id="GO:0003723">
    <property type="term" value="F:RNA binding"/>
    <property type="evidence" value="ECO:0007669"/>
    <property type="project" value="UniProtKB-KW"/>
</dbReference>
<evidence type="ECO:0000313" key="8">
    <source>
        <dbReference type="EMBL" id="KAK7040058.1"/>
    </source>
</evidence>
<evidence type="ECO:0000313" key="9">
    <source>
        <dbReference type="Proteomes" id="UP001362999"/>
    </source>
</evidence>
<dbReference type="PANTHER" id="PTHR12395">
    <property type="entry name" value="DOM-3 RELATED"/>
    <property type="match status" value="1"/>
</dbReference>
<keyword evidence="6" id="KW-0694">RNA-binding</keyword>
<dbReference type="GO" id="GO:0004518">
    <property type="term" value="F:nuclease activity"/>
    <property type="evidence" value="ECO:0007669"/>
    <property type="project" value="UniProtKB-KW"/>
</dbReference>
<keyword evidence="6" id="KW-0539">Nucleus</keyword>
<name>A0AAW0CKH2_9AGAR</name>
<sequence length="375" mass="42420">MSSTTTQPPTEHLISLSDPPQCAVPAILGPANQVACFSLCNEKLHVDSHAAMRYFVHPQPNVDISVGYNQLNNKQRTFKRVRRLDHILEMCLKSKNSKELLNVDVITWRGIVKKIMLGEKMDLNVSFHNGILYIEEQGRREMYCDPKGYMGYKFETCCSSSQPYGPPGGKVNLQDQWNAAVVRTLGSLKVLLVGEVDCVDPDYIKNPSPENFVELKSKCVTPGEELHRHVDFMKWEIQSLLIGSSRIFAGFRDSAGIVREVETLAVRQDLEIRQPKIDWGVRLLHALFGYCAPESTRNGVLKVWRVQLRKGLELDRTADIRELGVAEVKMLNQRDGLRNGILPVFYINGLKEKLRKEGLDALRLATRRRAVVHGG</sequence>
<dbReference type="PANTHER" id="PTHR12395:SF9">
    <property type="entry name" value="DECAPPING AND EXORIBONUCLEASE PROTEIN"/>
    <property type="match status" value="1"/>
</dbReference>
<evidence type="ECO:0000256" key="3">
    <source>
        <dbReference type="ARBA" id="ARBA00044676"/>
    </source>
</evidence>
<keyword evidence="6" id="KW-0479">Metal-binding</keyword>
<keyword evidence="6" id="KW-0378">Hydrolase</keyword>
<evidence type="ECO:0000256" key="5">
    <source>
        <dbReference type="ARBA" id="ARBA00048124"/>
    </source>
</evidence>
<reference evidence="8 9" key="1">
    <citation type="journal article" date="2024" name="J Genomics">
        <title>Draft genome sequencing and assembly of Favolaschia claudopus CIRM-BRFM 2984 isolated from oak limbs.</title>
        <authorList>
            <person name="Navarro D."/>
            <person name="Drula E."/>
            <person name="Chaduli D."/>
            <person name="Cazenave R."/>
            <person name="Ahrendt S."/>
            <person name="Wang J."/>
            <person name="Lipzen A."/>
            <person name="Daum C."/>
            <person name="Barry K."/>
            <person name="Grigoriev I.V."/>
            <person name="Favel A."/>
            <person name="Rosso M.N."/>
            <person name="Martin F."/>
        </authorList>
    </citation>
    <scope>NUCLEOTIDE SEQUENCE [LARGE SCALE GENOMIC DNA]</scope>
    <source>
        <strain evidence="8 9">CIRM-BRFM 2984</strain>
    </source>
</reference>
<dbReference type="Proteomes" id="UP001362999">
    <property type="component" value="Unassembled WGS sequence"/>
</dbReference>
<keyword evidence="6" id="KW-0547">Nucleotide-binding</keyword>
<protein>
    <recommendedName>
        <fullName evidence="6">Decapping nuclease</fullName>
        <ecNumber evidence="6">3.6.1.-</ecNumber>
    </recommendedName>
</protein>
<dbReference type="EMBL" id="JAWWNJ010000016">
    <property type="protein sequence ID" value="KAK7040058.1"/>
    <property type="molecule type" value="Genomic_DNA"/>
</dbReference>
<dbReference type="GO" id="GO:0000956">
    <property type="term" value="P:nuclear-transcribed mRNA catabolic process"/>
    <property type="evidence" value="ECO:0007669"/>
    <property type="project" value="TreeGrafter"/>
</dbReference>
<keyword evidence="6" id="KW-0540">Nuclease</keyword>
<evidence type="ECO:0000256" key="4">
    <source>
        <dbReference type="ARBA" id="ARBA00044692"/>
    </source>
</evidence>
<comment type="cofactor">
    <cofactor evidence="1 6">
        <name>a divalent metal cation</name>
        <dbReference type="ChEBI" id="CHEBI:60240"/>
    </cofactor>
</comment>
<accession>A0AAW0CKH2</accession>
<feature type="domain" description="RAI1-like" evidence="7">
    <location>
        <begin position="32"/>
        <end position="268"/>
    </location>
</feature>
<dbReference type="GO" id="GO:0000166">
    <property type="term" value="F:nucleotide binding"/>
    <property type="evidence" value="ECO:0007669"/>
    <property type="project" value="UniProtKB-KW"/>
</dbReference>
<comment type="caution">
    <text evidence="8">The sequence shown here is derived from an EMBL/GenBank/DDBJ whole genome shotgun (WGS) entry which is preliminary data.</text>
</comment>
<dbReference type="GO" id="GO:0046872">
    <property type="term" value="F:metal ion binding"/>
    <property type="evidence" value="ECO:0007669"/>
    <property type="project" value="UniProtKB-KW"/>
</dbReference>
<proteinExistence type="inferred from homology"/>
<evidence type="ECO:0000256" key="2">
    <source>
        <dbReference type="ARBA" id="ARBA00006562"/>
    </source>
</evidence>
<dbReference type="InterPro" id="IPR013961">
    <property type="entry name" value="RAI1"/>
</dbReference>